<dbReference type="InterPro" id="IPR001810">
    <property type="entry name" value="F-box_dom"/>
</dbReference>
<dbReference type="Pfam" id="PF12937">
    <property type="entry name" value="F-box-like"/>
    <property type="match status" value="1"/>
</dbReference>
<dbReference type="CDD" id="cd09917">
    <property type="entry name" value="F-box_SF"/>
    <property type="match status" value="1"/>
</dbReference>
<name>A0ABR3WH96_9PEZI</name>
<sequence length="659" mass="74512">MAARFLETFDFADSDTREQIVFGIVGRLTSDELGYLQTALQRLERRFDILCGVSKGSGAQLPYEIQLQIIQQLNVTEVYYFTNVCRRWRELVLQSEQLIDDLLEKWFPAVIYGETMLPSHKSALLHQATRKRHLRDSARFRSRFTCGLVKKTDGLFPTDRVEGLQRGRTFKDLTCSASLHGWTPDSPPAESPNLVNRSRAMLSKRPRETPGGAVSQTLYAHGRLAWQMKPVPGEWEYSINLHDFRTQARWQFSLRAMRTRGIKLALRALGRDLVVAEVIGERVLYAWDLRSHAVDHVTLQNGLYDCFTEYRSVLIATERGGLLLWSFGHGLTDIDPTLPPDGSVYRRPAEPEHTPRTHLSLSEMSYSKVMYHPKDEDVVFMATFDGPEHGKDALLSVFEFRNNRCSRMFTSRISPQFASHRPGIRANAQKADAHGTYSLLVENIETGNGVQVSCITFNTISKTFGSLRFQAPLSAESRDWLIWNEHMVSSHRNIMVPVLRPCILSVAEKQFPDHPSLERVPHAVKYVMESMMSANSAENPKHSFITRSPPAMIEESEKGKLRYDIARSPDIHQRYSLMPELSTAAGLRSIMSFYGGICAQRVFADDDDFLVVLTNRDFYTVFAVDEDGKIGEAMRDGVSESAENVAKGPTPPDTGIPAS</sequence>
<protein>
    <recommendedName>
        <fullName evidence="2">F-box domain-containing protein</fullName>
    </recommendedName>
</protein>
<dbReference type="Gene3D" id="1.20.1280.50">
    <property type="match status" value="1"/>
</dbReference>
<organism evidence="3 4">
    <name type="scientific">Diaporthe australafricana</name>
    <dbReference type="NCBI Taxonomy" id="127596"/>
    <lineage>
        <taxon>Eukaryota</taxon>
        <taxon>Fungi</taxon>
        <taxon>Dikarya</taxon>
        <taxon>Ascomycota</taxon>
        <taxon>Pezizomycotina</taxon>
        <taxon>Sordariomycetes</taxon>
        <taxon>Sordariomycetidae</taxon>
        <taxon>Diaporthales</taxon>
        <taxon>Diaporthaceae</taxon>
        <taxon>Diaporthe</taxon>
    </lineage>
</organism>
<dbReference type="SUPFAM" id="SSF81383">
    <property type="entry name" value="F-box domain"/>
    <property type="match status" value="1"/>
</dbReference>
<feature type="region of interest" description="Disordered" evidence="1">
    <location>
        <begin position="635"/>
        <end position="659"/>
    </location>
</feature>
<evidence type="ECO:0000313" key="4">
    <source>
        <dbReference type="Proteomes" id="UP001583177"/>
    </source>
</evidence>
<dbReference type="PROSITE" id="PS50181">
    <property type="entry name" value="FBOX"/>
    <property type="match status" value="1"/>
</dbReference>
<dbReference type="EMBL" id="JAWRVE010000084">
    <property type="protein sequence ID" value="KAL1861638.1"/>
    <property type="molecule type" value="Genomic_DNA"/>
</dbReference>
<evidence type="ECO:0000313" key="3">
    <source>
        <dbReference type="EMBL" id="KAL1861638.1"/>
    </source>
</evidence>
<dbReference type="InterPro" id="IPR036047">
    <property type="entry name" value="F-box-like_dom_sf"/>
</dbReference>
<feature type="domain" description="F-box" evidence="2">
    <location>
        <begin position="55"/>
        <end position="102"/>
    </location>
</feature>
<dbReference type="Proteomes" id="UP001583177">
    <property type="component" value="Unassembled WGS sequence"/>
</dbReference>
<keyword evidence="4" id="KW-1185">Reference proteome</keyword>
<accession>A0ABR3WH96</accession>
<proteinExistence type="predicted"/>
<evidence type="ECO:0000256" key="1">
    <source>
        <dbReference type="SAM" id="MobiDB-lite"/>
    </source>
</evidence>
<reference evidence="3 4" key="1">
    <citation type="journal article" date="2024" name="IMA Fungus">
        <title>IMA Genome - F19 : A genome assembly and annotation guide to empower mycologists, including annotated draft genome sequences of Ceratocystis pirilliformis, Diaporthe australafricana, Fusarium ophioides, Paecilomyces lecythidis, and Sporothrix stenoceras.</title>
        <authorList>
            <person name="Aylward J."/>
            <person name="Wilson A.M."/>
            <person name="Visagie C.M."/>
            <person name="Spraker J."/>
            <person name="Barnes I."/>
            <person name="Buitendag C."/>
            <person name="Ceriani C."/>
            <person name="Del Mar Angel L."/>
            <person name="du Plessis D."/>
            <person name="Fuchs T."/>
            <person name="Gasser K."/>
            <person name="Kramer D."/>
            <person name="Li W."/>
            <person name="Munsamy K."/>
            <person name="Piso A."/>
            <person name="Price J.L."/>
            <person name="Sonnekus B."/>
            <person name="Thomas C."/>
            <person name="van der Nest A."/>
            <person name="van Dijk A."/>
            <person name="van Heerden A."/>
            <person name="van Vuuren N."/>
            <person name="Yilmaz N."/>
            <person name="Duong T.A."/>
            <person name="van der Merwe N.A."/>
            <person name="Wingfield M.J."/>
            <person name="Wingfield B.D."/>
        </authorList>
    </citation>
    <scope>NUCLEOTIDE SEQUENCE [LARGE SCALE GENOMIC DNA]</scope>
    <source>
        <strain evidence="3 4">CMW 18300</strain>
    </source>
</reference>
<evidence type="ECO:0000259" key="2">
    <source>
        <dbReference type="PROSITE" id="PS50181"/>
    </source>
</evidence>
<gene>
    <name evidence="3" type="ORF">Daus18300_008754</name>
</gene>
<feature type="compositionally biased region" description="Pro residues" evidence="1">
    <location>
        <begin position="649"/>
        <end position="659"/>
    </location>
</feature>
<comment type="caution">
    <text evidence="3">The sequence shown here is derived from an EMBL/GenBank/DDBJ whole genome shotgun (WGS) entry which is preliminary data.</text>
</comment>